<sequence>MRLSEFCIDIRSVRRILEDVVISMTDLGFKDFHQKLQSRLSTLLVERQRLRAQRHLKRYFRGLPGHCLRDIGVAPQNIPHLVRSELDA</sequence>
<dbReference type="EMBL" id="NAOO01000014">
    <property type="protein sequence ID" value="RFB93811.1"/>
    <property type="molecule type" value="Genomic_DNA"/>
</dbReference>
<dbReference type="Proteomes" id="UP000256748">
    <property type="component" value="Unassembled WGS sequence"/>
</dbReference>
<organism evidence="1 2">
    <name type="scientific">Rhizobium leguminosarum bv. trifolii</name>
    <dbReference type="NCBI Taxonomy" id="386"/>
    <lineage>
        <taxon>Bacteria</taxon>
        <taxon>Pseudomonadati</taxon>
        <taxon>Pseudomonadota</taxon>
        <taxon>Alphaproteobacteria</taxon>
        <taxon>Hyphomicrobiales</taxon>
        <taxon>Rhizobiaceae</taxon>
        <taxon>Rhizobium/Agrobacterium group</taxon>
        <taxon>Rhizobium</taxon>
    </lineage>
</organism>
<proteinExistence type="predicted"/>
<accession>A0A3E1BKU1</accession>
<evidence type="ECO:0000313" key="1">
    <source>
        <dbReference type="EMBL" id="RFB93811.1"/>
    </source>
</evidence>
<gene>
    <name evidence="1" type="ORF">B5K10_13340</name>
</gene>
<protein>
    <submittedName>
        <fullName evidence="1">Uncharacterized protein</fullName>
    </submittedName>
</protein>
<name>A0A3E1BKU1_RHILT</name>
<comment type="caution">
    <text evidence="1">The sequence shown here is derived from an EMBL/GenBank/DDBJ whole genome shotgun (WGS) entry which is preliminary data.</text>
</comment>
<dbReference type="AlphaFoldDB" id="A0A3E1BKU1"/>
<evidence type="ECO:0000313" key="2">
    <source>
        <dbReference type="Proteomes" id="UP000256748"/>
    </source>
</evidence>
<reference evidence="1 2" key="1">
    <citation type="submission" date="2017-03" db="EMBL/GenBank/DDBJ databases">
        <title>Genome analysis of Rhizobial strains effectives or ineffectives for nitrogen fixation isolated from bean seeds.</title>
        <authorList>
            <person name="Peralta H."/>
            <person name="Aguilar-Vera A."/>
            <person name="Mora Y."/>
            <person name="Vargas-Lagunas C."/>
            <person name="Girard L."/>
            <person name="Mora J."/>
        </authorList>
    </citation>
    <scope>NUCLEOTIDE SEQUENCE [LARGE SCALE GENOMIC DNA]</scope>
    <source>
        <strain evidence="1 2">CCGM5</strain>
    </source>
</reference>